<gene>
    <name evidence="3" type="ORF">BJ322DRAFT_1052830</name>
</gene>
<feature type="region of interest" description="Disordered" evidence="1">
    <location>
        <begin position="145"/>
        <end position="165"/>
    </location>
</feature>
<organism evidence="3 4">
    <name type="scientific">Thelephora terrestris</name>
    <dbReference type="NCBI Taxonomy" id="56493"/>
    <lineage>
        <taxon>Eukaryota</taxon>
        <taxon>Fungi</taxon>
        <taxon>Dikarya</taxon>
        <taxon>Basidiomycota</taxon>
        <taxon>Agaricomycotina</taxon>
        <taxon>Agaricomycetes</taxon>
        <taxon>Thelephorales</taxon>
        <taxon>Thelephoraceae</taxon>
        <taxon>Thelephora</taxon>
    </lineage>
</organism>
<sequence>MRLSYLWLLFFSLLASVSLVLSLSLPDIDGSPTLQRRTTPYFPPTPPSCPICEADYPNINSCAQACPVLANFSMVIFNPGAFISVLQCACTDTFRAAFPQCVDCFGQTNQTWVLGDDASLPAVVNNLRDLCAFASTLFGNVSGVDSEVPTPTSSPTPTATSNGGSYPKYPVQTTFVAIVILLSVLGL</sequence>
<comment type="caution">
    <text evidence="3">The sequence shown here is derived from an EMBL/GenBank/DDBJ whole genome shotgun (WGS) entry which is preliminary data.</text>
</comment>
<dbReference type="EMBL" id="WIUZ02000005">
    <property type="protein sequence ID" value="KAF9786940.1"/>
    <property type="molecule type" value="Genomic_DNA"/>
</dbReference>
<feature type="signal peptide" evidence="2">
    <location>
        <begin position="1"/>
        <end position="22"/>
    </location>
</feature>
<feature type="chain" id="PRO_5040429414" description="Transmembrane protein" evidence="2">
    <location>
        <begin position="23"/>
        <end position="187"/>
    </location>
</feature>
<name>A0A9P6HIX3_9AGAM</name>
<reference evidence="3" key="1">
    <citation type="journal article" date="2020" name="Nat. Commun.">
        <title>Large-scale genome sequencing of mycorrhizal fungi provides insights into the early evolution of symbiotic traits.</title>
        <authorList>
            <person name="Miyauchi S."/>
            <person name="Kiss E."/>
            <person name="Kuo A."/>
            <person name="Drula E."/>
            <person name="Kohler A."/>
            <person name="Sanchez-Garcia M."/>
            <person name="Morin E."/>
            <person name="Andreopoulos B."/>
            <person name="Barry K.W."/>
            <person name="Bonito G."/>
            <person name="Buee M."/>
            <person name="Carver A."/>
            <person name="Chen C."/>
            <person name="Cichocki N."/>
            <person name="Clum A."/>
            <person name="Culley D."/>
            <person name="Crous P.W."/>
            <person name="Fauchery L."/>
            <person name="Girlanda M."/>
            <person name="Hayes R.D."/>
            <person name="Keri Z."/>
            <person name="LaButti K."/>
            <person name="Lipzen A."/>
            <person name="Lombard V."/>
            <person name="Magnuson J."/>
            <person name="Maillard F."/>
            <person name="Murat C."/>
            <person name="Nolan M."/>
            <person name="Ohm R.A."/>
            <person name="Pangilinan J."/>
            <person name="Pereira M.F."/>
            <person name="Perotto S."/>
            <person name="Peter M."/>
            <person name="Pfister S."/>
            <person name="Riley R."/>
            <person name="Sitrit Y."/>
            <person name="Stielow J.B."/>
            <person name="Szollosi G."/>
            <person name="Zifcakova L."/>
            <person name="Stursova M."/>
            <person name="Spatafora J.W."/>
            <person name="Tedersoo L."/>
            <person name="Vaario L.M."/>
            <person name="Yamada A."/>
            <person name="Yan M."/>
            <person name="Wang P."/>
            <person name="Xu J."/>
            <person name="Bruns T."/>
            <person name="Baldrian P."/>
            <person name="Vilgalys R."/>
            <person name="Dunand C."/>
            <person name="Henrissat B."/>
            <person name="Grigoriev I.V."/>
            <person name="Hibbett D."/>
            <person name="Nagy L.G."/>
            <person name="Martin F.M."/>
        </authorList>
    </citation>
    <scope>NUCLEOTIDE SEQUENCE</scope>
    <source>
        <strain evidence="3">UH-Tt-Lm1</strain>
    </source>
</reference>
<protein>
    <recommendedName>
        <fullName evidence="5">Transmembrane protein</fullName>
    </recommendedName>
</protein>
<evidence type="ECO:0008006" key="5">
    <source>
        <dbReference type="Google" id="ProtNLM"/>
    </source>
</evidence>
<dbReference type="Proteomes" id="UP000736335">
    <property type="component" value="Unassembled WGS sequence"/>
</dbReference>
<dbReference type="OrthoDB" id="3361196at2759"/>
<evidence type="ECO:0000313" key="4">
    <source>
        <dbReference type="Proteomes" id="UP000736335"/>
    </source>
</evidence>
<evidence type="ECO:0000313" key="3">
    <source>
        <dbReference type="EMBL" id="KAF9786940.1"/>
    </source>
</evidence>
<feature type="compositionally biased region" description="Low complexity" evidence="1">
    <location>
        <begin position="149"/>
        <end position="161"/>
    </location>
</feature>
<keyword evidence="4" id="KW-1185">Reference proteome</keyword>
<evidence type="ECO:0000256" key="2">
    <source>
        <dbReference type="SAM" id="SignalP"/>
    </source>
</evidence>
<dbReference type="AlphaFoldDB" id="A0A9P6HIX3"/>
<keyword evidence="2" id="KW-0732">Signal</keyword>
<reference evidence="3" key="2">
    <citation type="submission" date="2020-11" db="EMBL/GenBank/DDBJ databases">
        <authorList>
            <consortium name="DOE Joint Genome Institute"/>
            <person name="Kuo A."/>
            <person name="Miyauchi S."/>
            <person name="Kiss E."/>
            <person name="Drula E."/>
            <person name="Kohler A."/>
            <person name="Sanchez-Garcia M."/>
            <person name="Andreopoulos B."/>
            <person name="Barry K.W."/>
            <person name="Bonito G."/>
            <person name="Buee M."/>
            <person name="Carver A."/>
            <person name="Chen C."/>
            <person name="Cichocki N."/>
            <person name="Clum A."/>
            <person name="Culley D."/>
            <person name="Crous P.W."/>
            <person name="Fauchery L."/>
            <person name="Girlanda M."/>
            <person name="Hayes R."/>
            <person name="Keri Z."/>
            <person name="Labutti K."/>
            <person name="Lipzen A."/>
            <person name="Lombard V."/>
            <person name="Magnuson J."/>
            <person name="Maillard F."/>
            <person name="Morin E."/>
            <person name="Murat C."/>
            <person name="Nolan M."/>
            <person name="Ohm R."/>
            <person name="Pangilinan J."/>
            <person name="Pereira M."/>
            <person name="Perotto S."/>
            <person name="Peter M."/>
            <person name="Riley R."/>
            <person name="Sitrit Y."/>
            <person name="Stielow B."/>
            <person name="Szollosi G."/>
            <person name="Zifcakova L."/>
            <person name="Stursova M."/>
            <person name="Spatafora J.W."/>
            <person name="Tedersoo L."/>
            <person name="Vaario L.-M."/>
            <person name="Yamada A."/>
            <person name="Yan M."/>
            <person name="Wang P."/>
            <person name="Xu J."/>
            <person name="Bruns T."/>
            <person name="Baldrian P."/>
            <person name="Vilgalys R."/>
            <person name="Henrissat B."/>
            <person name="Grigoriev I.V."/>
            <person name="Hibbett D."/>
            <person name="Nagy L.G."/>
            <person name="Martin F.M."/>
        </authorList>
    </citation>
    <scope>NUCLEOTIDE SEQUENCE</scope>
    <source>
        <strain evidence="3">UH-Tt-Lm1</strain>
    </source>
</reference>
<accession>A0A9P6HIX3</accession>
<evidence type="ECO:0000256" key="1">
    <source>
        <dbReference type="SAM" id="MobiDB-lite"/>
    </source>
</evidence>
<proteinExistence type="predicted"/>